<comment type="caution">
    <text evidence="5">The sequence shown here is derived from an EMBL/GenBank/DDBJ whole genome shotgun (WGS) entry which is preliminary data.</text>
</comment>
<dbReference type="Gene3D" id="3.40.50.2000">
    <property type="entry name" value="Glycogen Phosphorylase B"/>
    <property type="match status" value="2"/>
</dbReference>
<dbReference type="EMBL" id="QFOZ01000002">
    <property type="protein sequence ID" value="PZP89478.1"/>
    <property type="molecule type" value="Genomic_DNA"/>
</dbReference>
<feature type="domain" description="Glycosyl transferase family 1" evidence="3">
    <location>
        <begin position="182"/>
        <end position="358"/>
    </location>
</feature>
<accession>A0A2W5IDS9</accession>
<dbReference type="Pfam" id="PF00534">
    <property type="entry name" value="Glycos_transf_1"/>
    <property type="match status" value="1"/>
</dbReference>
<dbReference type="CDD" id="cd03801">
    <property type="entry name" value="GT4_PimA-like"/>
    <property type="match status" value="1"/>
</dbReference>
<evidence type="ECO:0000256" key="1">
    <source>
        <dbReference type="ARBA" id="ARBA00022676"/>
    </source>
</evidence>
<dbReference type="SUPFAM" id="SSF53756">
    <property type="entry name" value="UDP-Glycosyltransferase/glycogen phosphorylase"/>
    <property type="match status" value="1"/>
</dbReference>
<evidence type="ECO:0000313" key="6">
    <source>
        <dbReference type="Proteomes" id="UP000248606"/>
    </source>
</evidence>
<dbReference type="InterPro" id="IPR028098">
    <property type="entry name" value="Glyco_trans_4-like_N"/>
</dbReference>
<protein>
    <submittedName>
        <fullName evidence="5">Alpha-(1-2)-phosphatidylinositol mannosyltransferase</fullName>
    </submittedName>
</protein>
<dbReference type="RefSeq" id="WP_290598390.1">
    <property type="nucleotide sequence ID" value="NZ_CAKZIO010000002.1"/>
</dbReference>
<dbReference type="InterPro" id="IPR050194">
    <property type="entry name" value="Glycosyltransferase_grp1"/>
</dbReference>
<dbReference type="GO" id="GO:1901137">
    <property type="term" value="P:carbohydrate derivative biosynthetic process"/>
    <property type="evidence" value="ECO:0007669"/>
    <property type="project" value="UniProtKB-ARBA"/>
</dbReference>
<reference evidence="5 6" key="1">
    <citation type="submission" date="2017-08" db="EMBL/GenBank/DDBJ databases">
        <title>Infants hospitalized years apart are colonized by the same room-sourced microbial strains.</title>
        <authorList>
            <person name="Brooks B."/>
            <person name="Olm M.R."/>
            <person name="Firek B.A."/>
            <person name="Baker R."/>
            <person name="Thomas B.C."/>
            <person name="Morowitz M.J."/>
            <person name="Banfield J.F."/>
        </authorList>
    </citation>
    <scope>NUCLEOTIDE SEQUENCE [LARGE SCALE GENOMIC DNA]</scope>
    <source>
        <strain evidence="5">S2_006_000_R1_57</strain>
    </source>
</reference>
<dbReference type="GO" id="GO:0016758">
    <property type="term" value="F:hexosyltransferase activity"/>
    <property type="evidence" value="ECO:0007669"/>
    <property type="project" value="TreeGrafter"/>
</dbReference>
<dbReference type="GO" id="GO:1903509">
    <property type="term" value="P:liposaccharide metabolic process"/>
    <property type="evidence" value="ECO:0007669"/>
    <property type="project" value="UniProtKB-ARBA"/>
</dbReference>
<dbReference type="PANTHER" id="PTHR45947">
    <property type="entry name" value="SULFOQUINOVOSYL TRANSFERASE SQD2"/>
    <property type="match status" value="1"/>
</dbReference>
<dbReference type="Proteomes" id="UP000248606">
    <property type="component" value="Unassembled WGS sequence"/>
</dbReference>
<dbReference type="FunFam" id="3.40.50.2000:FF:000069">
    <property type="entry name" value="Alpha-(1-6)-phosphatidylinositol monomannoside mannosyltransferase"/>
    <property type="match status" value="1"/>
</dbReference>
<dbReference type="PANTHER" id="PTHR45947:SF3">
    <property type="entry name" value="SULFOQUINOVOSYL TRANSFERASE SQD2"/>
    <property type="match status" value="1"/>
</dbReference>
<name>A0A2W5IDS9_9ACTN</name>
<sequence>MRKTLLVTNDYPPRPGGIQSYLYRFVQELPAEDIAVYCSTWHPARCAEFDAAQPYRIIRNPTKVLLPTLRVRREVASIIRQGDYETVWFGAAAPLALMSHYLRRHTNVQRIVASTHGHEVGWAMLPCTHAALRIIGNGCDVITYVSHYTQHRIGRALGSHPQLQWLPSGVDTARFHPDKGGRQRIRQRHHIASDTPVIVCISRLVPRKGQDTLIKALPRVLRDIPDALLVIVGGGPSAKRLHTLAHRYGVSDHVLFTHLVPDDDLPLYYAAADVFAMPCRTRGQGLDVEGLGIVFLEASATGIPVIAGNSGGAPETVDNGVTGVVVDGRDSNAVATELLRFLSSERRRTSFGSNGREWMLSQWQWSTLGQKLSHVLNGADSDAAGDDPLL</sequence>
<evidence type="ECO:0000259" key="3">
    <source>
        <dbReference type="Pfam" id="PF00534"/>
    </source>
</evidence>
<feature type="domain" description="Glycosyltransferase subfamily 4-like N-terminal" evidence="4">
    <location>
        <begin position="15"/>
        <end position="174"/>
    </location>
</feature>
<organism evidence="5 6">
    <name type="scientific">Lawsonella clevelandensis</name>
    <dbReference type="NCBI Taxonomy" id="1528099"/>
    <lineage>
        <taxon>Bacteria</taxon>
        <taxon>Bacillati</taxon>
        <taxon>Actinomycetota</taxon>
        <taxon>Actinomycetes</taxon>
        <taxon>Mycobacteriales</taxon>
        <taxon>Lawsonellaceae</taxon>
        <taxon>Lawsonella</taxon>
    </lineage>
</organism>
<dbReference type="Pfam" id="PF13439">
    <property type="entry name" value="Glyco_transf_4"/>
    <property type="match status" value="1"/>
</dbReference>
<evidence type="ECO:0000256" key="2">
    <source>
        <dbReference type="ARBA" id="ARBA00022679"/>
    </source>
</evidence>
<keyword evidence="1 5" id="KW-0328">Glycosyltransferase</keyword>
<evidence type="ECO:0000313" key="5">
    <source>
        <dbReference type="EMBL" id="PZP89478.1"/>
    </source>
</evidence>
<dbReference type="AlphaFoldDB" id="A0A2W5IDS9"/>
<gene>
    <name evidence="5" type="ORF">DI579_02945</name>
</gene>
<dbReference type="InterPro" id="IPR001296">
    <property type="entry name" value="Glyco_trans_1"/>
</dbReference>
<proteinExistence type="predicted"/>
<evidence type="ECO:0000259" key="4">
    <source>
        <dbReference type="Pfam" id="PF13439"/>
    </source>
</evidence>
<keyword evidence="2 5" id="KW-0808">Transferase</keyword>